<feature type="region of interest" description="Disordered" evidence="8">
    <location>
        <begin position="1530"/>
        <end position="1563"/>
    </location>
</feature>
<evidence type="ECO:0000256" key="8">
    <source>
        <dbReference type="SAM" id="MobiDB-lite"/>
    </source>
</evidence>
<feature type="compositionally biased region" description="Basic residues" evidence="8">
    <location>
        <begin position="1439"/>
        <end position="1448"/>
    </location>
</feature>
<dbReference type="SUPFAM" id="SSF54001">
    <property type="entry name" value="Cysteine proteinases"/>
    <property type="match status" value="1"/>
</dbReference>
<evidence type="ECO:0000256" key="1">
    <source>
        <dbReference type="ARBA" id="ARBA00005234"/>
    </source>
</evidence>
<proteinExistence type="inferred from homology"/>
<keyword evidence="5" id="KW-0378">Hydrolase</keyword>
<keyword evidence="2" id="KW-0645">Protease</keyword>
<feature type="compositionally biased region" description="Basic and acidic residues" evidence="8">
    <location>
        <begin position="1540"/>
        <end position="1563"/>
    </location>
</feature>
<dbReference type="Pfam" id="PF10551">
    <property type="entry name" value="MULE"/>
    <property type="match status" value="2"/>
</dbReference>
<dbReference type="InterPro" id="IPR038765">
    <property type="entry name" value="Papain-like_cys_pep_sf"/>
</dbReference>
<feature type="domain" description="SWIM-type" evidence="9">
    <location>
        <begin position="977"/>
        <end position="1020"/>
    </location>
</feature>
<dbReference type="Pfam" id="PF02902">
    <property type="entry name" value="Peptidase_C48"/>
    <property type="match status" value="1"/>
</dbReference>
<sequence>MFLKLESWKKSCIFKGALTFEGVLEVGDLEESLYLQRSFNLQRTPEPTPPIVACPSSIVVQCISLLLFGLLNQLRAFSLIWSELYDLAEVDPTKFDIKIRCIYEIKGEKEAPPFELSNDRDLKFYILSENPLEVLLYLSFEPTSNRSMKVLNKDYNSVSGSNQVQNLNPHPPPIGMDRLDENEVDIGEVEGGLCHNMIGTNSAIWESYESYHSIYDTFTLESVEMYNELFDIPEQRDAPTKDCKGKGKVDYRSSSRKLKTKGSGWSEESSTSEELDVGQIFFCKRDLSMRLSVLAMKKNFQFVVKKSTKEVLFVRCIDNKCGWRLRAVRLKDSNIFNIKKYVKVHSCSLEFLNRDHRQAKSWVVGELIKSKFKGPGRIYKPRDIIEDMRQDYGINMSYEKAWRAREDAYERVRGSPEESYNLLRRYGEALKFTNSGTIFHMELEDDRFFKYLFMAVGACVRGFLNCIRPVIVMDGTFLKNKYRGQLIVAVCLDGNNQIYLLAFGVVDRETDDSIQWFLEKLKGAIEEVPNLGFVTDRKTCFAKVRHGGAWDEGRRKYEGGVLKGIVVLKEITQKDLQSELYDLAEVDPTKFDIKVRCIYEIKGEKEAPPFELSNDRDLKFYILNENPLEVPLYLSFEPTSNRSMKVLNKDYSSVSGSNQVQNLNPHPLIGMDTLDENEVDIGEVQVGLCDNMIGTNSAIWESYESYHSKDDTFTWESVEMYNELFDIPEQRDATKDCKGKGKVDYSSFSRKLKTKGSGWSEESSTSEELDFVVKKSTKEVLFVRCIDNKCGWRLRVVRLKDSNIFKIKKYVKVHSCSFEFLNRDYRQAKSWVVGELIKSKFKGPGRIYKPRDIIEDMRQDYGINMSYEKAWRARENAYERVRGSPEESYNLLRRYGEALKFTNPGFLNCIRLVIVMDGTFLKNKYRGQLIVAVCLDGNNQIYPLAFGVVDRETDDSIQWFLEKLKGAIGEVNPIDCYQFHVKDLDKKEIVNLQTKECTCKEFQAEQLPCSHAIAAARDRNINVYSLCANYYTNECLLAAYAEAVYPVGNQSDWKTSEDYVHMTVLPPKVVKRVDRPKKKRIPSVGEAPKLHKMAVPSDMYFPATVSCQVHKIGSLIKDKLTKAQLQMFEKTIFGPLLNVNMVFNGQLIHHFLLRQIPGDGNADGICFSVLGKKVGFTQKEFNIITGLWPTNNPLEKDCDSKRLQSLLFGSENKKLITSLEIEEIFKNFEFTNDDDAVKVALAVFIETVMVGKDKKTQFDMDILGRVDDEEAFKSFDWSTFFYTRLLNSLKTSLQGKKEAYELKKTRSSKAVSYYNIKGYGLAFQVWAYEVLSTANEHLTTRNSKGLIPRILRWNCTQAPSYKMLQKNIFDNKNMSTQEKAFMESRIRGNDNMQIEDDESIGAMNNKSLEQSDSSLQREQLSPQREQSQTVANESEMHPITKKKHFRSKKSNDKEEQSHSKSYKKLKKEIKEVRKDLSTLTSIGCRMDDTITKQSLELYEMKQMLERLVQNQTENQGNDHTDQNDNEYVVQEQHTEQQPTEEQHTEHQEETQREHRQECGSDISIDGRDADLLMTIRDISDSLSDKIQKETNLPQMITTLPLVSQPLALCELAPLDQTVQIVNEESQLIIRKLNGKTKQLHLTIWTEKDVEYYFDTTVGDYDQIPRWRDVNYVISCINIKEHWLAIAADMRKCKIYVFDSMPNYVEQKLVDEALQMLARRIPSLAIAIGVNLHSDNFIYGPWPICRSKATLQKGHSLDCGIFCSKFVKCLVTGSDLGCLTVPNMKLFRQQYVLELWANKYFC</sequence>
<accession>A0A5A7U9N8</accession>
<dbReference type="SMART" id="SM00575">
    <property type="entry name" value="ZnF_PMZ"/>
    <property type="match status" value="1"/>
</dbReference>
<evidence type="ECO:0000313" key="10">
    <source>
        <dbReference type="EMBL" id="KAA0050209.1"/>
    </source>
</evidence>
<feature type="region of interest" description="Disordered" evidence="8">
    <location>
        <begin position="1409"/>
        <end position="1466"/>
    </location>
</feature>
<dbReference type="Pfam" id="PF03108">
    <property type="entry name" value="DBD_Tnp_Mut"/>
    <property type="match status" value="1"/>
</dbReference>
<comment type="caution">
    <text evidence="10">The sequence shown here is derived from an EMBL/GenBank/DDBJ whole genome shotgun (WGS) entry which is preliminary data.</text>
</comment>
<dbReference type="PANTHER" id="PTHR31973:SF187">
    <property type="entry name" value="MUTATOR TRANSPOSASE MUDRA PROTEIN"/>
    <property type="match status" value="1"/>
</dbReference>
<reference evidence="10 11" key="1">
    <citation type="submission" date="2019-08" db="EMBL/GenBank/DDBJ databases">
        <title>Draft genome sequences of two oriental melons (Cucumis melo L. var makuwa).</title>
        <authorList>
            <person name="Kwon S.-Y."/>
        </authorList>
    </citation>
    <scope>NUCLEOTIDE SEQUENCE [LARGE SCALE GENOMIC DNA]</scope>
    <source>
        <strain evidence="11">cv. SW 3</strain>
        <tissue evidence="10">Leaf</tissue>
    </source>
</reference>
<evidence type="ECO:0000259" key="9">
    <source>
        <dbReference type="PROSITE" id="PS50966"/>
    </source>
</evidence>
<keyword evidence="3" id="KW-0479">Metal-binding</keyword>
<gene>
    <name evidence="10" type="ORF">E6C27_scaffold355G00440</name>
</gene>
<dbReference type="Pfam" id="PF04434">
    <property type="entry name" value="SWIM"/>
    <property type="match status" value="1"/>
</dbReference>
<dbReference type="PANTHER" id="PTHR31973">
    <property type="entry name" value="POLYPROTEIN, PUTATIVE-RELATED"/>
    <property type="match status" value="1"/>
</dbReference>
<evidence type="ECO:0000256" key="5">
    <source>
        <dbReference type="ARBA" id="ARBA00022801"/>
    </source>
</evidence>
<feature type="compositionally biased region" description="Basic and acidic residues" evidence="8">
    <location>
        <begin position="1449"/>
        <end position="1458"/>
    </location>
</feature>
<keyword evidence="4 7" id="KW-0863">Zinc-finger</keyword>
<evidence type="ECO:0000256" key="3">
    <source>
        <dbReference type="ARBA" id="ARBA00022723"/>
    </source>
</evidence>
<dbReference type="InterPro" id="IPR007527">
    <property type="entry name" value="Znf_SWIM"/>
</dbReference>
<dbReference type="InterPro" id="IPR018289">
    <property type="entry name" value="MULE_transposase_dom"/>
</dbReference>
<dbReference type="Gene3D" id="3.40.395.10">
    <property type="entry name" value="Adenoviral Proteinase, Chain A"/>
    <property type="match status" value="1"/>
</dbReference>
<dbReference type="PROSITE" id="PS50966">
    <property type="entry name" value="ZF_SWIM"/>
    <property type="match status" value="1"/>
</dbReference>
<evidence type="ECO:0000256" key="7">
    <source>
        <dbReference type="PROSITE-ProRule" id="PRU00325"/>
    </source>
</evidence>
<comment type="similarity">
    <text evidence="1">Belongs to the peptidase C48 family.</text>
</comment>
<dbReference type="InterPro" id="IPR006564">
    <property type="entry name" value="Znf_PMZ"/>
</dbReference>
<evidence type="ECO:0000256" key="6">
    <source>
        <dbReference type="ARBA" id="ARBA00022833"/>
    </source>
</evidence>
<name>A0A5A7U9N8_CUCMM</name>
<dbReference type="OrthoDB" id="125347at2759"/>
<organism evidence="10 11">
    <name type="scientific">Cucumis melo var. makuwa</name>
    <name type="common">Oriental melon</name>
    <dbReference type="NCBI Taxonomy" id="1194695"/>
    <lineage>
        <taxon>Eukaryota</taxon>
        <taxon>Viridiplantae</taxon>
        <taxon>Streptophyta</taxon>
        <taxon>Embryophyta</taxon>
        <taxon>Tracheophyta</taxon>
        <taxon>Spermatophyta</taxon>
        <taxon>Magnoliopsida</taxon>
        <taxon>eudicotyledons</taxon>
        <taxon>Gunneridae</taxon>
        <taxon>Pentapetalae</taxon>
        <taxon>rosids</taxon>
        <taxon>fabids</taxon>
        <taxon>Cucurbitales</taxon>
        <taxon>Cucurbitaceae</taxon>
        <taxon>Benincaseae</taxon>
        <taxon>Cucumis</taxon>
    </lineage>
</organism>
<dbReference type="InterPro" id="IPR015410">
    <property type="entry name" value="DUF1985"/>
</dbReference>
<dbReference type="InterPro" id="IPR003653">
    <property type="entry name" value="Peptidase_C48_C"/>
</dbReference>
<keyword evidence="6" id="KW-0862">Zinc</keyword>
<dbReference type="GO" id="GO:0008270">
    <property type="term" value="F:zinc ion binding"/>
    <property type="evidence" value="ECO:0007669"/>
    <property type="project" value="UniProtKB-KW"/>
</dbReference>
<evidence type="ECO:0000256" key="4">
    <source>
        <dbReference type="ARBA" id="ARBA00022771"/>
    </source>
</evidence>
<dbReference type="GO" id="GO:0008234">
    <property type="term" value="F:cysteine-type peptidase activity"/>
    <property type="evidence" value="ECO:0007669"/>
    <property type="project" value="InterPro"/>
</dbReference>
<evidence type="ECO:0000313" key="11">
    <source>
        <dbReference type="Proteomes" id="UP000321393"/>
    </source>
</evidence>
<evidence type="ECO:0000256" key="2">
    <source>
        <dbReference type="ARBA" id="ARBA00022670"/>
    </source>
</evidence>
<dbReference type="InterPro" id="IPR004332">
    <property type="entry name" value="Transposase_MuDR"/>
</dbReference>
<dbReference type="Proteomes" id="UP000321393">
    <property type="component" value="Unassembled WGS sequence"/>
</dbReference>
<protein>
    <submittedName>
        <fullName evidence="10">MuDRA-like transposase</fullName>
    </submittedName>
</protein>
<dbReference type="GO" id="GO:0006508">
    <property type="term" value="P:proteolysis"/>
    <property type="evidence" value="ECO:0007669"/>
    <property type="project" value="UniProtKB-KW"/>
</dbReference>
<dbReference type="Pfam" id="PF09331">
    <property type="entry name" value="DUF1985"/>
    <property type="match status" value="1"/>
</dbReference>
<feature type="compositionally biased region" description="Polar residues" evidence="8">
    <location>
        <begin position="1409"/>
        <end position="1432"/>
    </location>
</feature>
<dbReference type="EMBL" id="SSTE01011875">
    <property type="protein sequence ID" value="KAA0050209.1"/>
    <property type="molecule type" value="Genomic_DNA"/>
</dbReference>